<evidence type="ECO:0000313" key="3">
    <source>
        <dbReference type="Proteomes" id="UP000230069"/>
    </source>
</evidence>
<evidence type="ECO:0000313" key="2">
    <source>
        <dbReference type="EMBL" id="PIA37551.1"/>
    </source>
</evidence>
<dbReference type="EMBL" id="KZ305047">
    <property type="protein sequence ID" value="PIA37551.1"/>
    <property type="molecule type" value="Genomic_DNA"/>
</dbReference>
<dbReference type="InParanoid" id="A0A2G5D211"/>
<name>A0A2G5D211_AQUCA</name>
<protein>
    <submittedName>
        <fullName evidence="2">Uncharacterized protein</fullName>
    </submittedName>
</protein>
<dbReference type="Proteomes" id="UP000230069">
    <property type="component" value="Unassembled WGS sequence"/>
</dbReference>
<dbReference type="AlphaFoldDB" id="A0A2G5D211"/>
<feature type="transmembrane region" description="Helical" evidence="1">
    <location>
        <begin position="38"/>
        <end position="57"/>
    </location>
</feature>
<keyword evidence="1" id="KW-1133">Transmembrane helix</keyword>
<proteinExistence type="predicted"/>
<keyword evidence="1" id="KW-0812">Transmembrane</keyword>
<gene>
    <name evidence="2" type="ORF">AQUCO_03000255v1</name>
</gene>
<organism evidence="2 3">
    <name type="scientific">Aquilegia coerulea</name>
    <name type="common">Rocky mountain columbine</name>
    <dbReference type="NCBI Taxonomy" id="218851"/>
    <lineage>
        <taxon>Eukaryota</taxon>
        <taxon>Viridiplantae</taxon>
        <taxon>Streptophyta</taxon>
        <taxon>Embryophyta</taxon>
        <taxon>Tracheophyta</taxon>
        <taxon>Spermatophyta</taxon>
        <taxon>Magnoliopsida</taxon>
        <taxon>Ranunculales</taxon>
        <taxon>Ranunculaceae</taxon>
        <taxon>Thalictroideae</taxon>
        <taxon>Aquilegia</taxon>
    </lineage>
</organism>
<feature type="transmembrane region" description="Helical" evidence="1">
    <location>
        <begin position="12"/>
        <end position="32"/>
    </location>
</feature>
<sequence length="70" mass="7844">MSTGTAHQKASFWWLAETLGASFQSGALPYWFEAKIGRVLFCFGALVALSFTHFLPLQVQSRLIHPIPTY</sequence>
<keyword evidence="1" id="KW-0472">Membrane</keyword>
<reference evidence="2 3" key="1">
    <citation type="submission" date="2017-09" db="EMBL/GenBank/DDBJ databases">
        <title>WGS assembly of Aquilegia coerulea Goldsmith.</title>
        <authorList>
            <person name="Hodges S."/>
            <person name="Kramer E."/>
            <person name="Nordborg M."/>
            <person name="Tomkins J."/>
            <person name="Borevitz J."/>
            <person name="Derieg N."/>
            <person name="Yan J."/>
            <person name="Mihaltcheva S."/>
            <person name="Hayes R.D."/>
            <person name="Rokhsar D."/>
        </authorList>
    </citation>
    <scope>NUCLEOTIDE SEQUENCE [LARGE SCALE GENOMIC DNA]</scope>
    <source>
        <strain evidence="3">cv. Goldsmith</strain>
    </source>
</reference>
<evidence type="ECO:0000256" key="1">
    <source>
        <dbReference type="SAM" id="Phobius"/>
    </source>
</evidence>
<keyword evidence="3" id="KW-1185">Reference proteome</keyword>
<accession>A0A2G5D211</accession>